<accession>A0A1F7SNN6</accession>
<dbReference type="Pfam" id="PF13525">
    <property type="entry name" value="YfiO"/>
    <property type="match status" value="1"/>
</dbReference>
<comment type="caution">
    <text evidence="7">The sequence shown here is derived from an EMBL/GenBank/DDBJ whole genome shotgun (WGS) entry which is preliminary data.</text>
</comment>
<name>A0A1F7SNN6_9BACT</name>
<dbReference type="PROSITE" id="PS51257">
    <property type="entry name" value="PROKAR_LIPOPROTEIN"/>
    <property type="match status" value="1"/>
</dbReference>
<dbReference type="Gene3D" id="1.25.40.10">
    <property type="entry name" value="Tetratricopeptide repeat domain"/>
    <property type="match status" value="1"/>
</dbReference>
<keyword evidence="3" id="KW-0998">Cell outer membrane</keyword>
<dbReference type="PROSITE" id="PS50005">
    <property type="entry name" value="TPR"/>
    <property type="match status" value="1"/>
</dbReference>
<reference evidence="7 8" key="1">
    <citation type="journal article" date="2016" name="Nat. Commun.">
        <title>Thousands of microbial genomes shed light on interconnected biogeochemical processes in an aquifer system.</title>
        <authorList>
            <person name="Anantharaman K."/>
            <person name="Brown C.T."/>
            <person name="Hug L.A."/>
            <person name="Sharon I."/>
            <person name="Castelle C.J."/>
            <person name="Probst A.J."/>
            <person name="Thomas B.C."/>
            <person name="Singh A."/>
            <person name="Wilkins M.J."/>
            <person name="Karaoz U."/>
            <person name="Brodie E.L."/>
            <person name="Williams K.H."/>
            <person name="Hubbard S.S."/>
            <person name="Banfield J.F."/>
        </authorList>
    </citation>
    <scope>NUCLEOTIDE SEQUENCE [LARGE SCALE GENOMIC DNA]</scope>
</reference>
<sequence>MKISGIATKLLVWILLFSIGCATQQTIENSLSVNELYTRGEKAFKKKKYRDAVEAFKKIKIEFPESSTLSNVRLKIGESYYLDKKYDEAIAEYKEFLDYHPAHGSKDLARYRIGISLYNQMLPYDVDQSKTEEAIKQFRDLLKVTPDSPYAPKSREKIKKCTERIVRHEYYIGNFYYRIKEYRAATRRLRGLLENYPDQKIEPMVIILLAESYWEGEERERALKTYKELLSRYPKSSYARYAAFMIKQYGEEYGIDIEVKKNISKKK</sequence>
<evidence type="ECO:0000313" key="7">
    <source>
        <dbReference type="EMBL" id="OGL55381.1"/>
    </source>
</evidence>
<keyword evidence="4" id="KW-0802">TPR repeat</keyword>
<dbReference type="InterPro" id="IPR039565">
    <property type="entry name" value="BamD-like"/>
</dbReference>
<gene>
    <name evidence="7" type="ORF">A3G31_01035</name>
</gene>
<keyword evidence="1 5" id="KW-0732">Signal</keyword>
<evidence type="ECO:0000256" key="1">
    <source>
        <dbReference type="ARBA" id="ARBA00022729"/>
    </source>
</evidence>
<dbReference type="STRING" id="1817883.A3G31_01035"/>
<dbReference type="InterPro" id="IPR017689">
    <property type="entry name" value="BamD"/>
</dbReference>
<evidence type="ECO:0000259" key="6">
    <source>
        <dbReference type="Pfam" id="PF13525"/>
    </source>
</evidence>
<dbReference type="PANTHER" id="PTHR37423">
    <property type="entry name" value="SOLUBLE LYTIC MUREIN TRANSGLYCOSYLASE-RELATED"/>
    <property type="match status" value="1"/>
</dbReference>
<feature type="repeat" description="TPR" evidence="4">
    <location>
        <begin position="70"/>
        <end position="103"/>
    </location>
</feature>
<dbReference type="SMART" id="SM00028">
    <property type="entry name" value="TPR"/>
    <property type="match status" value="3"/>
</dbReference>
<protein>
    <recommendedName>
        <fullName evidence="6">Outer membrane lipoprotein BamD-like domain-containing protein</fullName>
    </recommendedName>
</protein>
<proteinExistence type="predicted"/>
<dbReference type="NCBIfam" id="TIGR03302">
    <property type="entry name" value="OM_YfiO"/>
    <property type="match status" value="1"/>
</dbReference>
<dbReference type="Proteomes" id="UP000178082">
    <property type="component" value="Unassembled WGS sequence"/>
</dbReference>
<organism evidence="7 8">
    <name type="scientific">Candidatus Schekmanbacteria bacterium RIFCSPLOWO2_12_FULL_38_15</name>
    <dbReference type="NCBI Taxonomy" id="1817883"/>
    <lineage>
        <taxon>Bacteria</taxon>
        <taxon>Candidatus Schekmaniibacteriota</taxon>
    </lineage>
</organism>
<feature type="chain" id="PRO_5009532418" description="Outer membrane lipoprotein BamD-like domain-containing protein" evidence="5">
    <location>
        <begin position="23"/>
        <end position="267"/>
    </location>
</feature>
<evidence type="ECO:0000256" key="2">
    <source>
        <dbReference type="ARBA" id="ARBA00023136"/>
    </source>
</evidence>
<evidence type="ECO:0000256" key="4">
    <source>
        <dbReference type="PROSITE-ProRule" id="PRU00339"/>
    </source>
</evidence>
<dbReference type="EMBL" id="MGDI01000001">
    <property type="protein sequence ID" value="OGL55381.1"/>
    <property type="molecule type" value="Genomic_DNA"/>
</dbReference>
<dbReference type="AlphaFoldDB" id="A0A1F7SNN6"/>
<dbReference type="SUPFAM" id="SSF48452">
    <property type="entry name" value="TPR-like"/>
    <property type="match status" value="2"/>
</dbReference>
<dbReference type="PANTHER" id="PTHR37423:SF2">
    <property type="entry name" value="MEMBRANE-BOUND LYTIC MUREIN TRANSGLYCOSYLASE C"/>
    <property type="match status" value="1"/>
</dbReference>
<dbReference type="InterPro" id="IPR011990">
    <property type="entry name" value="TPR-like_helical_dom_sf"/>
</dbReference>
<feature type="signal peptide" evidence="5">
    <location>
        <begin position="1"/>
        <end position="22"/>
    </location>
</feature>
<feature type="domain" description="Outer membrane lipoprotein BamD-like" evidence="6">
    <location>
        <begin position="32"/>
        <end position="213"/>
    </location>
</feature>
<keyword evidence="2" id="KW-0472">Membrane</keyword>
<evidence type="ECO:0000313" key="8">
    <source>
        <dbReference type="Proteomes" id="UP000178082"/>
    </source>
</evidence>
<evidence type="ECO:0000256" key="5">
    <source>
        <dbReference type="SAM" id="SignalP"/>
    </source>
</evidence>
<evidence type="ECO:0000256" key="3">
    <source>
        <dbReference type="ARBA" id="ARBA00023237"/>
    </source>
</evidence>
<dbReference type="InterPro" id="IPR019734">
    <property type="entry name" value="TPR_rpt"/>
</dbReference>